<proteinExistence type="predicted"/>
<reference evidence="2 3" key="1">
    <citation type="submission" date="2024-09" db="EMBL/GenBank/DDBJ databases">
        <authorList>
            <person name="Sun Q."/>
            <person name="Mori K."/>
        </authorList>
    </citation>
    <scope>NUCLEOTIDE SEQUENCE [LARGE SCALE GENOMIC DNA]</scope>
    <source>
        <strain evidence="2 3">TBRC 1432</strain>
    </source>
</reference>
<sequence length="59" mass="6246">MIKMGSGSMRLWLAALGLTLCLAATVASFHLGMTWAGVLLAALSAITVANIAWVMARRR</sequence>
<evidence type="ECO:0008006" key="4">
    <source>
        <dbReference type="Google" id="ProtNLM"/>
    </source>
</evidence>
<name>A0ABV6MLK6_9PSEU</name>
<comment type="caution">
    <text evidence="2">The sequence shown here is derived from an EMBL/GenBank/DDBJ whole genome shotgun (WGS) entry which is preliminary data.</text>
</comment>
<dbReference type="RefSeq" id="WP_273940019.1">
    <property type="nucleotide sequence ID" value="NZ_CP097263.1"/>
</dbReference>
<accession>A0ABV6MLK6</accession>
<protein>
    <recommendedName>
        <fullName evidence="4">Secreted protein</fullName>
    </recommendedName>
</protein>
<evidence type="ECO:0000313" key="3">
    <source>
        <dbReference type="Proteomes" id="UP001589810"/>
    </source>
</evidence>
<evidence type="ECO:0000313" key="2">
    <source>
        <dbReference type="EMBL" id="MFC0541183.1"/>
    </source>
</evidence>
<keyword evidence="3" id="KW-1185">Reference proteome</keyword>
<keyword evidence="1" id="KW-0812">Transmembrane</keyword>
<dbReference type="EMBL" id="JBHLUD010000001">
    <property type="protein sequence ID" value="MFC0541183.1"/>
    <property type="molecule type" value="Genomic_DNA"/>
</dbReference>
<feature type="transmembrane region" description="Helical" evidence="1">
    <location>
        <begin position="33"/>
        <end position="56"/>
    </location>
</feature>
<gene>
    <name evidence="2" type="ORF">ACFFH7_06795</name>
</gene>
<organism evidence="2 3">
    <name type="scientific">Kutzneria chonburiensis</name>
    <dbReference type="NCBI Taxonomy" id="1483604"/>
    <lineage>
        <taxon>Bacteria</taxon>
        <taxon>Bacillati</taxon>
        <taxon>Actinomycetota</taxon>
        <taxon>Actinomycetes</taxon>
        <taxon>Pseudonocardiales</taxon>
        <taxon>Pseudonocardiaceae</taxon>
        <taxon>Kutzneria</taxon>
    </lineage>
</organism>
<keyword evidence="1" id="KW-0472">Membrane</keyword>
<dbReference type="Proteomes" id="UP001589810">
    <property type="component" value="Unassembled WGS sequence"/>
</dbReference>
<evidence type="ECO:0000256" key="1">
    <source>
        <dbReference type="SAM" id="Phobius"/>
    </source>
</evidence>
<keyword evidence="1" id="KW-1133">Transmembrane helix</keyword>